<reference evidence="1 2" key="1">
    <citation type="submission" date="2023-05" db="EMBL/GenBank/DDBJ databases">
        <title>Chelatococcus sp. nov., a moderately thermophilic bacterium isolated from hot spring microbial mat.</title>
        <authorList>
            <person name="Hu C.-J."/>
            <person name="Li W.-J."/>
        </authorList>
    </citation>
    <scope>NUCLEOTIDE SEQUENCE [LARGE SCALE GENOMIC DNA]</scope>
    <source>
        <strain evidence="1 2">SYSU G07232</strain>
    </source>
</reference>
<name>A0ABT7AJD4_9HYPH</name>
<gene>
    <name evidence="1" type="ORF">QNA08_14740</name>
</gene>
<protein>
    <submittedName>
        <fullName evidence="1">Uncharacterized protein</fullName>
    </submittedName>
</protein>
<keyword evidence="2" id="KW-1185">Reference proteome</keyword>
<dbReference type="RefSeq" id="WP_283741492.1">
    <property type="nucleotide sequence ID" value="NZ_JASJEV010000010.1"/>
</dbReference>
<evidence type="ECO:0000313" key="1">
    <source>
        <dbReference type="EMBL" id="MDJ1159492.1"/>
    </source>
</evidence>
<accession>A0ABT7AJD4</accession>
<evidence type="ECO:0000313" key="2">
    <source>
        <dbReference type="Proteomes" id="UP001321492"/>
    </source>
</evidence>
<proteinExistence type="predicted"/>
<comment type="caution">
    <text evidence="1">The sequence shown here is derived from an EMBL/GenBank/DDBJ whole genome shotgun (WGS) entry which is preliminary data.</text>
</comment>
<sequence length="325" mass="34161">MKRGLVGGLAARPGVFRFSASALGLLLLAGGALADPVFPTGLGIGLTPPEGMTASAKFSGFEDEKTGAAILIVEMPPEAYAQIEKGLSDDALGKQGVSVAKRENFPVKDGKGFLVSGMQRTGALTLQKWMLVGALPKTTVLVTVQVPSSASGAYSDAVVRRALESVTYRSAGSLEEQMAALPFTLGDRAGFRVLRVLAGNSLLMTDGPKDVVRGGEQPIFIIAAGQGAIPGTLEQDRFARQALSGLAGVQAAEIKRAAGSERDRVSWHEIEAVGVDPVTKARLFVVQAIRFGANDYIRMVGMVREKDRAAVAARFARIRDGVAPR</sequence>
<dbReference type="Proteomes" id="UP001321492">
    <property type="component" value="Unassembled WGS sequence"/>
</dbReference>
<dbReference type="EMBL" id="JASJEV010000010">
    <property type="protein sequence ID" value="MDJ1159492.1"/>
    <property type="molecule type" value="Genomic_DNA"/>
</dbReference>
<organism evidence="1 2">
    <name type="scientific">Chelatococcus albus</name>
    <dbReference type="NCBI Taxonomy" id="3047466"/>
    <lineage>
        <taxon>Bacteria</taxon>
        <taxon>Pseudomonadati</taxon>
        <taxon>Pseudomonadota</taxon>
        <taxon>Alphaproteobacteria</taxon>
        <taxon>Hyphomicrobiales</taxon>
        <taxon>Chelatococcaceae</taxon>
        <taxon>Chelatococcus</taxon>
    </lineage>
</organism>